<dbReference type="InterPro" id="IPR011050">
    <property type="entry name" value="Pectin_lyase_fold/virulence"/>
</dbReference>
<keyword evidence="1" id="KW-0732">Signal</keyword>
<dbReference type="Gene3D" id="2.60.120.260">
    <property type="entry name" value="Galactose-binding domain-like"/>
    <property type="match status" value="1"/>
</dbReference>
<evidence type="ECO:0000256" key="1">
    <source>
        <dbReference type="SAM" id="SignalP"/>
    </source>
</evidence>
<protein>
    <submittedName>
        <fullName evidence="3">F5/8 type C domain-containing protein</fullName>
    </submittedName>
</protein>
<proteinExistence type="predicted"/>
<dbReference type="PATRIC" id="fig|937777.3.peg.465"/>
<dbReference type="Gene3D" id="2.160.20.10">
    <property type="entry name" value="Single-stranded right-handed beta-helix, Pectin lyase-like"/>
    <property type="match status" value="1"/>
</dbReference>
<dbReference type="eggNOG" id="COG1409">
    <property type="taxonomic scope" value="Bacteria"/>
</dbReference>
<feature type="domain" description="F5/8 type C" evidence="2">
    <location>
        <begin position="13"/>
        <end position="160"/>
    </location>
</feature>
<sequence length="632" mass="67233">MTYKPLGVMLALAFLASCVTQAQGALIPCVSVTSSGLKREFPPTLAIDGKANTWFSANVAPQSLTCDLGSVQDVDSIDLVLYRGAERNTALKVDLAGSTSGPWVTVVSRRTVTPLRPARDKEGYQTLTWARQSARYIRVTGYGNSENSAVAINELRVYAPLNLIGTSLPDDATGTTTSPVSGEVVVQPSGDLLPPPDQVAYFVDCAGSDSLDGRDPTRAWRTLANVSTLSLNPGEGLYFKRGCSWDGQFAAKWNGTSTSNITIGAYGDTSLGMPKFRMTSGESTINVTGSYQQVRGLSVTVASSHVPPVPSDAVKCKTTPAGWRVGIRVAGSNNTIEGNYLTGLTVGIQTTDGEGKGRFNKILRNTLEKMSIASQNTPDNGDNDSGFFAILLNSDDNEVAWNTTSANFGCSEDYLIEGASIEIFRGSNNWIHHNKALNEATFSELGGSTDNRSDYNKYQYNLFVGADVGAELLVVRGAESGWGANFGTEFHNNTAYYVNVGIACFAGCDSTILSAHGNIIEGRSNPSKSEFYGQGADEGHNVIWRTGGGPSFNNGTTARASTTVLADPKFVGPLKASTTGDYRLQADSPALNRSILQYLTVTIAGVPYSVTVDLANFTLPSSNIDAGAFERQ</sequence>
<keyword evidence="4" id="KW-1185">Reference proteome</keyword>
<dbReference type="AlphaFoldDB" id="K9ZXY4"/>
<accession>K9ZXY4</accession>
<dbReference type="STRING" id="937777.Deipe_0458"/>
<dbReference type="OrthoDB" id="3333873at2"/>
<dbReference type="RefSeq" id="WP_015234364.1">
    <property type="nucleotide sequence ID" value="NC_019793.1"/>
</dbReference>
<dbReference type="SUPFAM" id="SSF51126">
    <property type="entry name" value="Pectin lyase-like"/>
    <property type="match status" value="1"/>
</dbReference>
<dbReference type="InterPro" id="IPR008979">
    <property type="entry name" value="Galactose-bd-like_sf"/>
</dbReference>
<dbReference type="SUPFAM" id="SSF49785">
    <property type="entry name" value="Galactose-binding domain-like"/>
    <property type="match status" value="1"/>
</dbReference>
<name>K9ZXY4_DEIPD</name>
<evidence type="ECO:0000313" key="3">
    <source>
        <dbReference type="EMBL" id="AFZ66054.1"/>
    </source>
</evidence>
<dbReference type="EMBL" id="CP003382">
    <property type="protein sequence ID" value="AFZ66054.1"/>
    <property type="molecule type" value="Genomic_DNA"/>
</dbReference>
<evidence type="ECO:0000313" key="4">
    <source>
        <dbReference type="Proteomes" id="UP000010467"/>
    </source>
</evidence>
<gene>
    <name evidence="3" type="ordered locus">Deipe_0458</name>
</gene>
<organism evidence="3 4">
    <name type="scientific">Deinococcus peraridilitoris (strain DSM 19664 / LMG 22246 / CIP 109416 / KR-200)</name>
    <dbReference type="NCBI Taxonomy" id="937777"/>
    <lineage>
        <taxon>Bacteria</taxon>
        <taxon>Thermotogati</taxon>
        <taxon>Deinococcota</taxon>
        <taxon>Deinococci</taxon>
        <taxon>Deinococcales</taxon>
        <taxon>Deinococcaceae</taxon>
        <taxon>Deinococcus</taxon>
    </lineage>
</organism>
<dbReference type="InterPro" id="IPR000421">
    <property type="entry name" value="FA58C"/>
</dbReference>
<dbReference type="Pfam" id="PF00754">
    <property type="entry name" value="F5_F8_type_C"/>
    <property type="match status" value="1"/>
</dbReference>
<dbReference type="InterPro" id="IPR012334">
    <property type="entry name" value="Pectin_lyas_fold"/>
</dbReference>
<dbReference type="HOGENOM" id="CLU_020401_0_0_0"/>
<dbReference type="KEGG" id="dpd:Deipe_0458"/>
<feature type="signal peptide" evidence="1">
    <location>
        <begin position="1"/>
        <end position="22"/>
    </location>
</feature>
<dbReference type="PROSITE" id="PS51257">
    <property type="entry name" value="PROKAR_LIPOPROTEIN"/>
    <property type="match status" value="1"/>
</dbReference>
<dbReference type="Proteomes" id="UP000010467">
    <property type="component" value="Chromosome"/>
</dbReference>
<feature type="chain" id="PRO_5003938900" evidence="1">
    <location>
        <begin position="23"/>
        <end position="632"/>
    </location>
</feature>
<reference evidence="4" key="1">
    <citation type="submission" date="2012-03" db="EMBL/GenBank/DDBJ databases">
        <title>Complete sequence of chromosome of Deinococcus peraridilitoris DSM 19664.</title>
        <authorList>
            <person name="Lucas S."/>
            <person name="Copeland A."/>
            <person name="Lapidus A."/>
            <person name="Glavina del Rio T."/>
            <person name="Dalin E."/>
            <person name="Tice H."/>
            <person name="Bruce D."/>
            <person name="Goodwin L."/>
            <person name="Pitluck S."/>
            <person name="Peters L."/>
            <person name="Mikhailova N."/>
            <person name="Lu M."/>
            <person name="Kyrpides N."/>
            <person name="Mavromatis K."/>
            <person name="Ivanova N."/>
            <person name="Brettin T."/>
            <person name="Detter J.C."/>
            <person name="Han C."/>
            <person name="Larimer F."/>
            <person name="Land M."/>
            <person name="Hauser L."/>
            <person name="Markowitz V."/>
            <person name="Cheng J.-F."/>
            <person name="Hugenholtz P."/>
            <person name="Woyke T."/>
            <person name="Wu D."/>
            <person name="Pukall R."/>
            <person name="Steenblock K."/>
            <person name="Brambilla E."/>
            <person name="Klenk H.-P."/>
            <person name="Eisen J.A."/>
        </authorList>
    </citation>
    <scope>NUCLEOTIDE SEQUENCE [LARGE SCALE GENOMIC DNA]</scope>
    <source>
        <strain evidence="4">DSM 19664 / LMG 22246 / CIP 109416 / KR-200</strain>
    </source>
</reference>
<dbReference type="PROSITE" id="PS50022">
    <property type="entry name" value="FA58C_3"/>
    <property type="match status" value="1"/>
</dbReference>
<evidence type="ECO:0000259" key="2">
    <source>
        <dbReference type="PROSITE" id="PS50022"/>
    </source>
</evidence>